<dbReference type="EMBL" id="MFBD01000016">
    <property type="protein sequence ID" value="OGD88938.1"/>
    <property type="molecule type" value="Genomic_DNA"/>
</dbReference>
<sequence>MQFGGSERQPSSERKLFVTQRLVVKIGSNVITEGATKEKPLNAEFIDNVARQCSELFKSSVEVVIVSSGAVASGRNLLHIEEHDIRDKQVEAVFGQPTLIGTWVEAFKKFGVVAGQALITENDLEEGKNVLRKSLKHGVVIVNWNDAVNSDEMRAFMRLADNDHGAAEVAEAIDADTLLLVTDVEGVIDAKGQLIEDGSQINDDDIFFEGSDKGTGGMVTKVKVLKDLAQKGIQGIITGTKQQDFILKVAKGNTGGRTSFQSNRN</sequence>
<dbReference type="PANTHER" id="PTHR43654:SF1">
    <property type="entry name" value="ISOPENTENYL PHOSPHATE KINASE"/>
    <property type="match status" value="1"/>
</dbReference>
<evidence type="ECO:0000256" key="3">
    <source>
        <dbReference type="ARBA" id="ARBA00022777"/>
    </source>
</evidence>
<feature type="domain" description="Aspartate/glutamate/uridylate kinase" evidence="5">
    <location>
        <begin position="21"/>
        <end position="238"/>
    </location>
</feature>
<dbReference type="InterPro" id="IPR036393">
    <property type="entry name" value="AceGlu_kinase-like_sf"/>
</dbReference>
<dbReference type="Proteomes" id="UP000177369">
    <property type="component" value="Unassembled WGS sequence"/>
</dbReference>
<evidence type="ECO:0000313" key="6">
    <source>
        <dbReference type="EMBL" id="OGD88938.1"/>
    </source>
</evidence>
<dbReference type="InterPro" id="IPR001048">
    <property type="entry name" value="Asp/Glu/Uridylate_kinase"/>
</dbReference>
<evidence type="ECO:0000256" key="4">
    <source>
        <dbReference type="ARBA" id="ARBA00022840"/>
    </source>
</evidence>
<dbReference type="SUPFAM" id="SSF53633">
    <property type="entry name" value="Carbamate kinase-like"/>
    <property type="match status" value="1"/>
</dbReference>
<keyword evidence="4" id="KW-0067">ATP-binding</keyword>
<dbReference type="STRING" id="1797714.A3D04_01950"/>
<dbReference type="AlphaFoldDB" id="A0A1F5GAQ5"/>
<evidence type="ECO:0000259" key="5">
    <source>
        <dbReference type="Pfam" id="PF00696"/>
    </source>
</evidence>
<dbReference type="GO" id="GO:0005829">
    <property type="term" value="C:cytosol"/>
    <property type="evidence" value="ECO:0007669"/>
    <property type="project" value="TreeGrafter"/>
</dbReference>
<organism evidence="6 7">
    <name type="scientific">Candidatus Curtissbacteria bacterium RIFCSPHIGHO2_02_FULL_40_16b</name>
    <dbReference type="NCBI Taxonomy" id="1797714"/>
    <lineage>
        <taxon>Bacteria</taxon>
        <taxon>Candidatus Curtissiibacteriota</taxon>
    </lineage>
</organism>
<name>A0A1F5GAQ5_9BACT</name>
<dbReference type="GO" id="GO:0004349">
    <property type="term" value="F:glutamate 5-kinase activity"/>
    <property type="evidence" value="ECO:0007669"/>
    <property type="project" value="TreeGrafter"/>
</dbReference>
<proteinExistence type="predicted"/>
<dbReference type="Gene3D" id="3.40.1160.10">
    <property type="entry name" value="Acetylglutamate kinase-like"/>
    <property type="match status" value="1"/>
</dbReference>
<keyword evidence="1" id="KW-0808">Transferase</keyword>
<protein>
    <recommendedName>
        <fullName evidence="5">Aspartate/glutamate/uridylate kinase domain-containing protein</fullName>
    </recommendedName>
</protein>
<comment type="caution">
    <text evidence="6">The sequence shown here is derived from an EMBL/GenBank/DDBJ whole genome shotgun (WGS) entry which is preliminary data.</text>
</comment>
<gene>
    <name evidence="6" type="ORF">A3D04_01950</name>
</gene>
<evidence type="ECO:0000256" key="1">
    <source>
        <dbReference type="ARBA" id="ARBA00022679"/>
    </source>
</evidence>
<dbReference type="GO" id="GO:0005524">
    <property type="term" value="F:ATP binding"/>
    <property type="evidence" value="ECO:0007669"/>
    <property type="project" value="UniProtKB-KW"/>
</dbReference>
<dbReference type="PRINTS" id="PR00474">
    <property type="entry name" value="GLU5KINASE"/>
</dbReference>
<dbReference type="PANTHER" id="PTHR43654">
    <property type="entry name" value="GLUTAMATE 5-KINASE"/>
    <property type="match status" value="1"/>
</dbReference>
<accession>A0A1F5GAQ5</accession>
<keyword evidence="2" id="KW-0547">Nucleotide-binding</keyword>
<reference evidence="6 7" key="1">
    <citation type="journal article" date="2016" name="Nat. Commun.">
        <title>Thousands of microbial genomes shed light on interconnected biogeochemical processes in an aquifer system.</title>
        <authorList>
            <person name="Anantharaman K."/>
            <person name="Brown C.T."/>
            <person name="Hug L.A."/>
            <person name="Sharon I."/>
            <person name="Castelle C.J."/>
            <person name="Probst A.J."/>
            <person name="Thomas B.C."/>
            <person name="Singh A."/>
            <person name="Wilkins M.J."/>
            <person name="Karaoz U."/>
            <person name="Brodie E.L."/>
            <person name="Williams K.H."/>
            <person name="Hubbard S.S."/>
            <person name="Banfield J.F."/>
        </authorList>
    </citation>
    <scope>NUCLEOTIDE SEQUENCE [LARGE SCALE GENOMIC DNA]</scope>
</reference>
<dbReference type="InterPro" id="IPR001057">
    <property type="entry name" value="Glu/AcGlu_kinase"/>
</dbReference>
<evidence type="ECO:0000313" key="7">
    <source>
        <dbReference type="Proteomes" id="UP000177369"/>
    </source>
</evidence>
<dbReference type="Pfam" id="PF00696">
    <property type="entry name" value="AA_kinase"/>
    <property type="match status" value="1"/>
</dbReference>
<keyword evidence="3" id="KW-0418">Kinase</keyword>
<evidence type="ECO:0000256" key="2">
    <source>
        <dbReference type="ARBA" id="ARBA00022741"/>
    </source>
</evidence>